<comment type="caution">
    <text evidence="2">The sequence shown here is derived from an EMBL/GenBank/DDBJ whole genome shotgun (WGS) entry which is preliminary data.</text>
</comment>
<reference evidence="2 3" key="1">
    <citation type="submission" date="2018-08" db="EMBL/GenBank/DDBJ databases">
        <title>A genome reference for cultivated species of the human gut microbiota.</title>
        <authorList>
            <person name="Zou Y."/>
            <person name="Xue W."/>
            <person name="Luo G."/>
        </authorList>
    </citation>
    <scope>NUCLEOTIDE SEQUENCE [LARGE SCALE GENOMIC DNA]</scope>
    <source>
        <strain evidence="2 3">AF18-46</strain>
    </source>
</reference>
<protein>
    <recommendedName>
        <fullName evidence="4">CvpA family protein</fullName>
    </recommendedName>
</protein>
<gene>
    <name evidence="2" type="ORF">DWX20_07285</name>
</gene>
<feature type="transmembrane region" description="Helical" evidence="1">
    <location>
        <begin position="67"/>
        <end position="86"/>
    </location>
</feature>
<accession>A0A412PCL8</accession>
<feature type="transmembrane region" description="Helical" evidence="1">
    <location>
        <begin position="35"/>
        <end position="55"/>
    </location>
</feature>
<keyword evidence="1" id="KW-0812">Transmembrane</keyword>
<feature type="transmembrane region" description="Helical" evidence="1">
    <location>
        <begin position="98"/>
        <end position="120"/>
    </location>
</feature>
<evidence type="ECO:0008006" key="4">
    <source>
        <dbReference type="Google" id="ProtNLM"/>
    </source>
</evidence>
<evidence type="ECO:0000256" key="1">
    <source>
        <dbReference type="SAM" id="Phobius"/>
    </source>
</evidence>
<dbReference type="EMBL" id="QRWX01000003">
    <property type="protein sequence ID" value="RGT54964.1"/>
    <property type="molecule type" value="Genomic_DNA"/>
</dbReference>
<keyword evidence="1" id="KW-0472">Membrane</keyword>
<organism evidence="2 3">
    <name type="scientific">Solobacterium moorei</name>
    <dbReference type="NCBI Taxonomy" id="102148"/>
    <lineage>
        <taxon>Bacteria</taxon>
        <taxon>Bacillati</taxon>
        <taxon>Bacillota</taxon>
        <taxon>Erysipelotrichia</taxon>
        <taxon>Erysipelotrichales</taxon>
        <taxon>Erysipelotrichaceae</taxon>
        <taxon>Solobacterium</taxon>
    </lineage>
</organism>
<keyword evidence="1" id="KW-1133">Transmembrane helix</keyword>
<dbReference type="Proteomes" id="UP000284731">
    <property type="component" value="Unassembled WGS sequence"/>
</dbReference>
<name>A0A412PCL8_9FIRM</name>
<evidence type="ECO:0000313" key="2">
    <source>
        <dbReference type="EMBL" id="RGT54964.1"/>
    </source>
</evidence>
<sequence length="573" mass="64303">MYKKGDEIMNVQKNPQFNQFSRMKFRQENLKNNTVMSYVIGVVITLVIACIGFYFFLPAINLKSIQFWGFLLGVGAVYFVVQALVFSIRKEKENVKKIAIAESVLLVCMVLGSITSMRLFHAKGYSSILKVDEGSTEDIPSVSGTSSIALMDTASAEKLGDRKIGSLSDVVSQFNVGEYMQIDYQKSPIKVAPLQYDGFFKWFGNHENGIPGYVKVNPVTMDAEYVAMTNKMKYVPSAYFNENLGRHIRFAYPTTMFTNLHFEIDEEGNPWYIASTYTNSISLFGGKKITGAILINPIDGTMTKLDVKDVPRWADIIYPGNLIVEQYNDSAKLHRGFLNSIFGQIDCRQTTTVEIKNEDGDKSYRTDYGYIAKDGDIWIYTGVTSVNGDSSNIGFIMANERTSETKFILASGADEGSGMHSAEGEVQEKGYHASFPSLINVDGTPTYIMVLKDDNGLVKMYACVNVEQYNMVVTAYNQKDAIEQYRRLLKGEISTEQANQEVADAVDTSNYKEKEITVAKLEKIDIGGNTYLYIIDTDQMIYKAKYADVIKMITVNVGDKITIKTDGTYYLYE</sequence>
<dbReference type="AlphaFoldDB" id="A0A412PCL8"/>
<proteinExistence type="predicted"/>
<evidence type="ECO:0000313" key="3">
    <source>
        <dbReference type="Proteomes" id="UP000284731"/>
    </source>
</evidence>